<dbReference type="OrthoDB" id="2099276at2759"/>
<reference evidence="1" key="1">
    <citation type="journal article" date="2020" name="Stud. Mycol.">
        <title>101 Dothideomycetes genomes: a test case for predicting lifestyles and emergence of pathogens.</title>
        <authorList>
            <person name="Haridas S."/>
            <person name="Albert R."/>
            <person name="Binder M."/>
            <person name="Bloem J."/>
            <person name="Labutti K."/>
            <person name="Salamov A."/>
            <person name="Andreopoulos B."/>
            <person name="Baker S."/>
            <person name="Barry K."/>
            <person name="Bills G."/>
            <person name="Bluhm B."/>
            <person name="Cannon C."/>
            <person name="Castanera R."/>
            <person name="Culley D."/>
            <person name="Daum C."/>
            <person name="Ezra D."/>
            <person name="Gonzalez J."/>
            <person name="Henrissat B."/>
            <person name="Kuo A."/>
            <person name="Liang C."/>
            <person name="Lipzen A."/>
            <person name="Lutzoni F."/>
            <person name="Magnuson J."/>
            <person name="Mondo S."/>
            <person name="Nolan M."/>
            <person name="Ohm R."/>
            <person name="Pangilinan J."/>
            <person name="Park H.-J."/>
            <person name="Ramirez L."/>
            <person name="Alfaro M."/>
            <person name="Sun H."/>
            <person name="Tritt A."/>
            <person name="Yoshinaga Y."/>
            <person name="Zwiers L.-H."/>
            <person name="Turgeon B."/>
            <person name="Goodwin S."/>
            <person name="Spatafora J."/>
            <person name="Crous P."/>
            <person name="Grigoriev I."/>
        </authorList>
    </citation>
    <scope>NUCLEOTIDE SEQUENCE</scope>
    <source>
        <strain evidence="1">CBS 175.79</strain>
    </source>
</reference>
<proteinExistence type="predicted"/>
<dbReference type="Proteomes" id="UP000799778">
    <property type="component" value="Unassembled WGS sequence"/>
</dbReference>
<dbReference type="EMBL" id="ML978076">
    <property type="protein sequence ID" value="KAF2010601.1"/>
    <property type="molecule type" value="Genomic_DNA"/>
</dbReference>
<protein>
    <submittedName>
        <fullName evidence="1">Uncharacterized protein</fullName>
    </submittedName>
</protein>
<evidence type="ECO:0000313" key="2">
    <source>
        <dbReference type="Proteomes" id="UP000799778"/>
    </source>
</evidence>
<dbReference type="RefSeq" id="XP_033378940.1">
    <property type="nucleotide sequence ID" value="XM_033534470.1"/>
</dbReference>
<organism evidence="1 2">
    <name type="scientific">Aaosphaeria arxii CBS 175.79</name>
    <dbReference type="NCBI Taxonomy" id="1450172"/>
    <lineage>
        <taxon>Eukaryota</taxon>
        <taxon>Fungi</taxon>
        <taxon>Dikarya</taxon>
        <taxon>Ascomycota</taxon>
        <taxon>Pezizomycotina</taxon>
        <taxon>Dothideomycetes</taxon>
        <taxon>Pleosporomycetidae</taxon>
        <taxon>Pleosporales</taxon>
        <taxon>Pleosporales incertae sedis</taxon>
        <taxon>Aaosphaeria</taxon>
    </lineage>
</organism>
<gene>
    <name evidence="1" type="ORF">BU24DRAFT_61432</name>
</gene>
<keyword evidence="2" id="KW-1185">Reference proteome</keyword>
<dbReference type="AlphaFoldDB" id="A0A6A5XCH9"/>
<name>A0A6A5XCH9_9PLEO</name>
<sequence>MSVHEPDETLAAAISSTIRHLTTPQQSSQCSFNYLGLPQGLRRLILLHTDLVSHCDRQWRPRMNRPDISSAGACDCKSYGEPFFNEAGCRCPPYPYQQRADDPLNNPCCSECTIESYSYTCFCPVGSNFLSSTCRCYTPRHSLFSVSRQVREDAMNVYYSENRFLITPYGSPQYKAVSYDMIPIIPLSWGRMIQTELSLYLSEISRLALLRIRWMELMLPWTGELPYITPVSPAWPDFIETLHLMKSAMSLNALTFVILIPCEASDFLESGEEPKNNKYCALNPHLFKALRTLGTGGLKDFFVHCIARRPAHIKSLHEERLIERFVMGEAYDSTKKGKFHFRSIDNDEYPEYQST</sequence>
<accession>A0A6A5XCH9</accession>
<dbReference type="GeneID" id="54291867"/>
<evidence type="ECO:0000313" key="1">
    <source>
        <dbReference type="EMBL" id="KAF2010601.1"/>
    </source>
</evidence>